<dbReference type="PANTHER" id="PTHR11945:SF723">
    <property type="entry name" value="AGAMOUS-LIKE MADS-BOX PROTEIN AGL62"/>
    <property type="match status" value="1"/>
</dbReference>
<dbReference type="GO" id="GO:0000981">
    <property type="term" value="F:DNA-binding transcription factor activity, RNA polymerase II-specific"/>
    <property type="evidence" value="ECO:0007669"/>
    <property type="project" value="TreeGrafter"/>
</dbReference>
<dbReference type="InParanoid" id="A0A068V627"/>
<evidence type="ECO:0000313" key="1">
    <source>
        <dbReference type="EMBL" id="CDP16180.1"/>
    </source>
</evidence>
<dbReference type="OrthoDB" id="1896642at2759"/>
<dbReference type="AlphaFoldDB" id="A0A068V627"/>
<dbReference type="PANTHER" id="PTHR11945">
    <property type="entry name" value="MADS BOX PROTEIN"/>
    <property type="match status" value="1"/>
</dbReference>
<proteinExistence type="predicted"/>
<dbReference type="Gramene" id="CDP16180">
    <property type="protein sequence ID" value="CDP16180"/>
    <property type="gene ID" value="GSCOC_T00017267001"/>
</dbReference>
<dbReference type="OMA" id="MNINNTD"/>
<name>A0A068V627_COFCA</name>
<dbReference type="Proteomes" id="UP000295252">
    <property type="component" value="Chromosome X"/>
</dbReference>
<evidence type="ECO:0000313" key="2">
    <source>
        <dbReference type="Proteomes" id="UP000295252"/>
    </source>
</evidence>
<evidence type="ECO:0008006" key="3">
    <source>
        <dbReference type="Google" id="ProtNLM"/>
    </source>
</evidence>
<gene>
    <name evidence="1" type="ORF">GSCOC_T00017267001</name>
</gene>
<keyword evidence="2" id="KW-1185">Reference proteome</keyword>
<dbReference type="EMBL" id="HG739202">
    <property type="protein sequence ID" value="CDP16180.1"/>
    <property type="molecule type" value="Genomic_DNA"/>
</dbReference>
<reference evidence="2" key="1">
    <citation type="journal article" date="2014" name="Science">
        <title>The coffee genome provides insight into the convergent evolution of caffeine biosynthesis.</title>
        <authorList>
            <person name="Denoeud F."/>
            <person name="Carretero-Paulet L."/>
            <person name="Dereeper A."/>
            <person name="Droc G."/>
            <person name="Guyot R."/>
            <person name="Pietrella M."/>
            <person name="Zheng C."/>
            <person name="Alberti A."/>
            <person name="Anthony F."/>
            <person name="Aprea G."/>
            <person name="Aury J.M."/>
            <person name="Bento P."/>
            <person name="Bernard M."/>
            <person name="Bocs S."/>
            <person name="Campa C."/>
            <person name="Cenci A."/>
            <person name="Combes M.C."/>
            <person name="Crouzillat D."/>
            <person name="Da Silva C."/>
            <person name="Daddiego L."/>
            <person name="De Bellis F."/>
            <person name="Dussert S."/>
            <person name="Garsmeur O."/>
            <person name="Gayraud T."/>
            <person name="Guignon V."/>
            <person name="Jahn K."/>
            <person name="Jamilloux V."/>
            <person name="Joet T."/>
            <person name="Labadie K."/>
            <person name="Lan T."/>
            <person name="Leclercq J."/>
            <person name="Lepelley M."/>
            <person name="Leroy T."/>
            <person name="Li L.T."/>
            <person name="Librado P."/>
            <person name="Lopez L."/>
            <person name="Munoz A."/>
            <person name="Noel B."/>
            <person name="Pallavicini A."/>
            <person name="Perrotta G."/>
            <person name="Poncet V."/>
            <person name="Pot D."/>
            <person name="Priyono X."/>
            <person name="Rigoreau M."/>
            <person name="Rouard M."/>
            <person name="Rozas J."/>
            <person name="Tranchant-Dubreuil C."/>
            <person name="VanBuren R."/>
            <person name="Zhang Q."/>
            <person name="Andrade A.C."/>
            <person name="Argout X."/>
            <person name="Bertrand B."/>
            <person name="de Kochko A."/>
            <person name="Graziosi G."/>
            <person name="Henry R.J."/>
            <person name="Jayarama X."/>
            <person name="Ming R."/>
            <person name="Nagai C."/>
            <person name="Rounsley S."/>
            <person name="Sankoff D."/>
            <person name="Giuliano G."/>
            <person name="Albert V.A."/>
            <person name="Wincker P."/>
            <person name="Lashermes P."/>
        </authorList>
    </citation>
    <scope>NUCLEOTIDE SEQUENCE [LARGE SCALE GENOMIC DNA]</scope>
    <source>
        <strain evidence="2">cv. DH200-94</strain>
    </source>
</reference>
<protein>
    <recommendedName>
        <fullName evidence="3">MADS-box domain-containing protein</fullName>
    </recommendedName>
</protein>
<dbReference type="PhylomeDB" id="A0A068V627"/>
<accession>A0A068V627</accession>
<organism evidence="1 2">
    <name type="scientific">Coffea canephora</name>
    <name type="common">Robusta coffee</name>
    <dbReference type="NCBI Taxonomy" id="49390"/>
    <lineage>
        <taxon>Eukaryota</taxon>
        <taxon>Viridiplantae</taxon>
        <taxon>Streptophyta</taxon>
        <taxon>Embryophyta</taxon>
        <taxon>Tracheophyta</taxon>
        <taxon>Spermatophyta</taxon>
        <taxon>Magnoliopsida</taxon>
        <taxon>eudicotyledons</taxon>
        <taxon>Gunneridae</taxon>
        <taxon>Pentapetalae</taxon>
        <taxon>asterids</taxon>
        <taxon>lamiids</taxon>
        <taxon>Gentianales</taxon>
        <taxon>Rubiaceae</taxon>
        <taxon>Ixoroideae</taxon>
        <taxon>Gardenieae complex</taxon>
        <taxon>Bertiereae - Coffeeae clade</taxon>
        <taxon>Coffeeae</taxon>
        <taxon>Coffea</taxon>
    </lineage>
</organism>
<dbReference type="STRING" id="49390.A0A068V627"/>
<sequence length="147" mass="16775">MKKTTTRGRKKIEIKMIDDLSNRQKLQLVHSLGKGVFAFGHPNIDAVINKYTTASASSSCVADRNTSLVAEIQEHNQHYAKVSEELEIERKRKETIEGSKVENNGSFWWDEPIDNMGLEELQQYKASLEELKKTVLIRADDIDAVER</sequence>
<dbReference type="GO" id="GO:0000978">
    <property type="term" value="F:RNA polymerase II cis-regulatory region sequence-specific DNA binding"/>
    <property type="evidence" value="ECO:0007669"/>
    <property type="project" value="TreeGrafter"/>
</dbReference>